<dbReference type="Pfam" id="PF01205">
    <property type="entry name" value="Impact_N"/>
    <property type="match status" value="1"/>
</dbReference>
<dbReference type="OrthoDB" id="69641at2759"/>
<evidence type="ECO:0000256" key="1">
    <source>
        <dbReference type="ARBA" id="ARBA00007665"/>
    </source>
</evidence>
<dbReference type="HOGENOM" id="CLU_1015705_0_0_1"/>
<dbReference type="AlphaFoldDB" id="J6F8Y3"/>
<feature type="region of interest" description="Disordered" evidence="2">
    <location>
        <begin position="1"/>
        <end position="34"/>
    </location>
</feature>
<comment type="similarity">
    <text evidence="1">Belongs to the IMPACT family.</text>
</comment>
<organism evidence="4 5">
    <name type="scientific">Trichosporon asahii var. asahii (strain ATCC 90039 / CBS 2479 / JCM 2466 / KCTC 7840 / NBRC 103889/ NCYC 2677 / UAMH 7654)</name>
    <name type="common">Yeast</name>
    <dbReference type="NCBI Taxonomy" id="1186058"/>
    <lineage>
        <taxon>Eukaryota</taxon>
        <taxon>Fungi</taxon>
        <taxon>Dikarya</taxon>
        <taxon>Basidiomycota</taxon>
        <taxon>Agaricomycotina</taxon>
        <taxon>Tremellomycetes</taxon>
        <taxon>Trichosporonales</taxon>
        <taxon>Trichosporonaceae</taxon>
        <taxon>Trichosporon</taxon>
    </lineage>
</organism>
<accession>J6F8Y3</accession>
<dbReference type="GO" id="GO:0140469">
    <property type="term" value="P:GCN2-mediated signaling"/>
    <property type="evidence" value="ECO:0007669"/>
    <property type="project" value="TreeGrafter"/>
</dbReference>
<feature type="domain" description="Impact N-terminal" evidence="3">
    <location>
        <begin position="117"/>
        <end position="192"/>
    </location>
</feature>
<dbReference type="EMBL" id="ALBS01000047">
    <property type="protein sequence ID" value="EJT51762.1"/>
    <property type="molecule type" value="Genomic_DNA"/>
</dbReference>
<dbReference type="GO" id="GO:0005737">
    <property type="term" value="C:cytoplasm"/>
    <property type="evidence" value="ECO:0007669"/>
    <property type="project" value="TreeGrafter"/>
</dbReference>
<dbReference type="RefSeq" id="XP_014182717.1">
    <property type="nucleotide sequence ID" value="XM_014327242.1"/>
</dbReference>
<dbReference type="VEuPathDB" id="FungiDB:A1Q1_06993"/>
<evidence type="ECO:0000256" key="2">
    <source>
        <dbReference type="SAM" id="MobiDB-lite"/>
    </source>
</evidence>
<sequence>MKRASSPSSSTPPQSFKKRARVHTPPRNALSSWLKPGEPAPLLVSSPHLHAVSSTFTSFALSLSPPSNIRTAEALKKHVQNIVRGMDIVSLVGKELLESRDGAFQSDGGLAPGPRKRAREPDHRMWACRTLVLKEGRDGTQGEDDYQLLEAMDDDGERYGGDRVLKVLNEVGAVDVLVVCARWFGGDMLGHAAQALMEKVKLRDLRSALTTLDEAIGELRRDIAILSATNDNAPSATAGKAPAENDGADADGKAEGTKETEKMRTPVPQKPNYAAISDPVRLERLIAAKEKTMANLDSKLAVLRAERE</sequence>
<evidence type="ECO:0000259" key="3">
    <source>
        <dbReference type="Pfam" id="PF01205"/>
    </source>
</evidence>
<protein>
    <recommendedName>
        <fullName evidence="3">Impact N-terminal domain-containing protein</fullName>
    </recommendedName>
</protein>
<feature type="compositionally biased region" description="Basic and acidic residues" evidence="2">
    <location>
        <begin position="250"/>
        <end position="264"/>
    </location>
</feature>
<dbReference type="InterPro" id="IPR020568">
    <property type="entry name" value="Ribosomal_Su5_D2-typ_SF"/>
</dbReference>
<dbReference type="SUPFAM" id="SSF54211">
    <property type="entry name" value="Ribosomal protein S5 domain 2-like"/>
    <property type="match status" value="1"/>
</dbReference>
<name>J6F8Y3_TRIAS</name>
<gene>
    <name evidence="4" type="ORF">A1Q1_06993</name>
</gene>
<dbReference type="PANTHER" id="PTHR16301">
    <property type="entry name" value="IMPACT-RELATED"/>
    <property type="match status" value="1"/>
</dbReference>
<dbReference type="InterPro" id="IPR001498">
    <property type="entry name" value="Impact_N"/>
</dbReference>
<reference evidence="4 5" key="1">
    <citation type="journal article" date="2012" name="Eukaryot. Cell">
        <title>Draft genome sequence of CBS 2479, the standard type strain of Trichosporon asahii.</title>
        <authorList>
            <person name="Yang R.Y."/>
            <person name="Li H.T."/>
            <person name="Zhu H."/>
            <person name="Zhou G.P."/>
            <person name="Wang M."/>
            <person name="Wang L."/>
        </authorList>
    </citation>
    <scope>NUCLEOTIDE SEQUENCE [LARGE SCALE GENOMIC DNA]</scope>
    <source>
        <strain evidence="5">ATCC 90039 / CBS 2479 / JCM 2466 / KCTC 7840 / NCYC 2677 / UAMH 7654</strain>
    </source>
</reference>
<dbReference type="Proteomes" id="UP000002748">
    <property type="component" value="Unassembled WGS sequence"/>
</dbReference>
<evidence type="ECO:0000313" key="4">
    <source>
        <dbReference type="EMBL" id="EJT51762.1"/>
    </source>
</evidence>
<dbReference type="Gene3D" id="3.30.230.30">
    <property type="entry name" value="Impact, N-terminal domain"/>
    <property type="match status" value="1"/>
</dbReference>
<proteinExistence type="inferred from homology"/>
<dbReference type="InterPro" id="IPR036956">
    <property type="entry name" value="Impact_N_sf"/>
</dbReference>
<comment type="caution">
    <text evidence="4">The sequence shown here is derived from an EMBL/GenBank/DDBJ whole genome shotgun (WGS) entry which is preliminary data.</text>
</comment>
<feature type="compositionally biased region" description="Low complexity" evidence="2">
    <location>
        <begin position="1"/>
        <end position="15"/>
    </location>
</feature>
<dbReference type="GeneID" id="25990505"/>
<dbReference type="InterPro" id="IPR023582">
    <property type="entry name" value="Impact"/>
</dbReference>
<dbReference type="KEGG" id="tasa:A1Q1_06993"/>
<dbReference type="PANTHER" id="PTHR16301:SF25">
    <property type="entry name" value="PROTEIN IMPACT"/>
    <property type="match status" value="1"/>
</dbReference>
<feature type="region of interest" description="Disordered" evidence="2">
    <location>
        <begin position="232"/>
        <end position="274"/>
    </location>
</feature>
<evidence type="ECO:0000313" key="5">
    <source>
        <dbReference type="Proteomes" id="UP000002748"/>
    </source>
</evidence>
<dbReference type="GO" id="GO:0006446">
    <property type="term" value="P:regulation of translational initiation"/>
    <property type="evidence" value="ECO:0007669"/>
    <property type="project" value="TreeGrafter"/>
</dbReference>